<dbReference type="Proteomes" id="UP000033448">
    <property type="component" value="Unassembled WGS sequence"/>
</dbReference>
<dbReference type="GO" id="GO:0005524">
    <property type="term" value="F:ATP binding"/>
    <property type="evidence" value="ECO:0007669"/>
    <property type="project" value="UniProtKB-KW"/>
</dbReference>
<evidence type="ECO:0000256" key="5">
    <source>
        <dbReference type="ARBA" id="ARBA00022741"/>
    </source>
</evidence>
<dbReference type="AlphaFoldDB" id="A0A0F0KKI7"/>
<evidence type="ECO:0000256" key="3">
    <source>
        <dbReference type="ARBA" id="ARBA00013253"/>
    </source>
</evidence>
<evidence type="ECO:0000313" key="11">
    <source>
        <dbReference type="Proteomes" id="UP000033448"/>
    </source>
</evidence>
<comment type="caution">
    <text evidence="10">The sequence shown here is derived from an EMBL/GenBank/DDBJ whole genome shotgun (WGS) entry which is preliminary data.</text>
</comment>
<proteinExistence type="predicted"/>
<keyword evidence="7" id="KW-0067">ATP-binding</keyword>
<dbReference type="GO" id="GO:0003848">
    <property type="term" value="F:2-amino-4-hydroxy-6-hydroxymethyldihydropteridine diphosphokinase activity"/>
    <property type="evidence" value="ECO:0007669"/>
    <property type="project" value="UniProtKB-EC"/>
</dbReference>
<evidence type="ECO:0000256" key="7">
    <source>
        <dbReference type="ARBA" id="ARBA00022840"/>
    </source>
</evidence>
<dbReference type="Gene3D" id="3.30.70.560">
    <property type="entry name" value="7,8-Dihydro-6-hydroxymethylpterin-pyrophosphokinase HPPK"/>
    <property type="match status" value="1"/>
</dbReference>
<dbReference type="GO" id="GO:0046656">
    <property type="term" value="P:folic acid biosynthetic process"/>
    <property type="evidence" value="ECO:0007669"/>
    <property type="project" value="UniProtKB-KW"/>
</dbReference>
<gene>
    <name evidence="10" type="primary">folK</name>
    <name evidence="10" type="ORF">RL72_02809</name>
</gene>
<dbReference type="NCBIfam" id="TIGR01498">
    <property type="entry name" value="folK"/>
    <property type="match status" value="1"/>
</dbReference>
<keyword evidence="8" id="KW-0289">Folate biosynthesis</keyword>
<reference evidence="10 11" key="1">
    <citation type="submission" date="2015-02" db="EMBL/GenBank/DDBJ databases">
        <title>Draft genome sequences of ten Microbacterium spp. with emphasis on heavy metal contaminated environments.</title>
        <authorList>
            <person name="Corretto E."/>
        </authorList>
    </citation>
    <scope>NUCLEOTIDE SEQUENCE [LARGE SCALE GENOMIC DNA]</scope>
    <source>
        <strain evidence="10 11">DSM 23848</strain>
    </source>
</reference>
<dbReference type="PATRIC" id="fig|582680.7.peg.2866"/>
<feature type="domain" description="7,8-dihydro-6-hydroxymethylpterin-pyrophosphokinase" evidence="9">
    <location>
        <begin position="42"/>
        <end position="174"/>
    </location>
</feature>
<dbReference type="InterPro" id="IPR035907">
    <property type="entry name" value="Hppk_sf"/>
</dbReference>
<keyword evidence="5" id="KW-0547">Nucleotide-binding</keyword>
<evidence type="ECO:0000256" key="6">
    <source>
        <dbReference type="ARBA" id="ARBA00022777"/>
    </source>
</evidence>
<dbReference type="GO" id="GO:0046654">
    <property type="term" value="P:tetrahydrofolate biosynthetic process"/>
    <property type="evidence" value="ECO:0007669"/>
    <property type="project" value="UniProtKB-UniPathway"/>
</dbReference>
<sequence>MQAQIHDEVLTVLTLVVVHAVPRGRRLPALDPRPEEEPVEAVVALGSNLGDTAGTIDEAVRAIRRLPLVDDVRVSRTFTTVALRPDGPDPDAPAFANAVAIVTTRLAPQVLLGMLHAIEEEHGRVRAERWGDRTLDLDLIAYGDARSDDEHLLLPHPRAFERSFVLEPWLDVDPDAELPGRGRVADLLAALEDGS</sequence>
<evidence type="ECO:0000256" key="4">
    <source>
        <dbReference type="ARBA" id="ARBA00022679"/>
    </source>
</evidence>
<dbReference type="CDD" id="cd00483">
    <property type="entry name" value="HPPK"/>
    <property type="match status" value="1"/>
</dbReference>
<dbReference type="EMBL" id="JYIT01000083">
    <property type="protein sequence ID" value="KJL19766.1"/>
    <property type="molecule type" value="Genomic_DNA"/>
</dbReference>
<protein>
    <recommendedName>
        <fullName evidence="3">2-amino-4-hydroxy-6-hydroxymethyldihydropteridine diphosphokinase</fullName>
        <ecNumber evidence="3">2.7.6.3</ecNumber>
    </recommendedName>
</protein>
<dbReference type="PANTHER" id="PTHR43071:SF1">
    <property type="entry name" value="2-AMINO-4-HYDROXY-6-HYDROXYMETHYLDIHYDROPTERIDINE PYROPHOSPHOKINASE"/>
    <property type="match status" value="1"/>
</dbReference>
<organism evidence="10 11">
    <name type="scientific">Microbacterium azadirachtae</name>
    <dbReference type="NCBI Taxonomy" id="582680"/>
    <lineage>
        <taxon>Bacteria</taxon>
        <taxon>Bacillati</taxon>
        <taxon>Actinomycetota</taxon>
        <taxon>Actinomycetes</taxon>
        <taxon>Micrococcales</taxon>
        <taxon>Microbacteriaceae</taxon>
        <taxon>Microbacterium</taxon>
    </lineage>
</organism>
<accession>A0A0F0KKI7</accession>
<evidence type="ECO:0000256" key="2">
    <source>
        <dbReference type="ARBA" id="ARBA00005051"/>
    </source>
</evidence>
<dbReference type="EC" id="2.7.6.3" evidence="3"/>
<comment type="pathway">
    <text evidence="2">Cofactor biosynthesis; tetrahydrofolate biosynthesis; 2-amino-4-hydroxy-6-hydroxymethyl-7,8-dihydropteridine diphosphate from 7,8-dihydroneopterin triphosphate: step 4/4.</text>
</comment>
<evidence type="ECO:0000256" key="8">
    <source>
        <dbReference type="ARBA" id="ARBA00022909"/>
    </source>
</evidence>
<comment type="catalytic activity">
    <reaction evidence="1">
        <text>6-hydroxymethyl-7,8-dihydropterin + ATP = (7,8-dihydropterin-6-yl)methyl diphosphate + AMP + H(+)</text>
        <dbReference type="Rhea" id="RHEA:11412"/>
        <dbReference type="ChEBI" id="CHEBI:15378"/>
        <dbReference type="ChEBI" id="CHEBI:30616"/>
        <dbReference type="ChEBI" id="CHEBI:44841"/>
        <dbReference type="ChEBI" id="CHEBI:72950"/>
        <dbReference type="ChEBI" id="CHEBI:456215"/>
        <dbReference type="EC" id="2.7.6.3"/>
    </reaction>
</comment>
<dbReference type="UniPathway" id="UPA00077">
    <property type="reaction ID" value="UER00155"/>
</dbReference>
<evidence type="ECO:0000256" key="1">
    <source>
        <dbReference type="ARBA" id="ARBA00000198"/>
    </source>
</evidence>
<keyword evidence="6 10" id="KW-0418">Kinase</keyword>
<dbReference type="InterPro" id="IPR000550">
    <property type="entry name" value="Hppk"/>
</dbReference>
<evidence type="ECO:0000259" key="9">
    <source>
        <dbReference type="Pfam" id="PF01288"/>
    </source>
</evidence>
<dbReference type="SUPFAM" id="SSF55083">
    <property type="entry name" value="6-hydroxymethyl-7,8-dihydropterin pyrophosphokinase, HPPK"/>
    <property type="match status" value="1"/>
</dbReference>
<name>A0A0F0KKI7_9MICO</name>
<dbReference type="PANTHER" id="PTHR43071">
    <property type="entry name" value="2-AMINO-4-HYDROXY-6-HYDROXYMETHYLDIHYDROPTERIDINE PYROPHOSPHOKINASE"/>
    <property type="match status" value="1"/>
</dbReference>
<dbReference type="Pfam" id="PF01288">
    <property type="entry name" value="HPPK"/>
    <property type="match status" value="1"/>
</dbReference>
<keyword evidence="11" id="KW-1185">Reference proteome</keyword>
<dbReference type="GO" id="GO:0016301">
    <property type="term" value="F:kinase activity"/>
    <property type="evidence" value="ECO:0007669"/>
    <property type="project" value="UniProtKB-KW"/>
</dbReference>
<evidence type="ECO:0000313" key="10">
    <source>
        <dbReference type="EMBL" id="KJL19766.1"/>
    </source>
</evidence>
<keyword evidence="4 10" id="KW-0808">Transferase</keyword>